<evidence type="ECO:0000313" key="3">
    <source>
        <dbReference type="Proteomes" id="UP000250234"/>
    </source>
</evidence>
<feature type="domain" description="HTH cro/C1-type" evidence="1">
    <location>
        <begin position="6"/>
        <end position="61"/>
    </location>
</feature>
<dbReference type="EMBL" id="UAWO01000006">
    <property type="protein sequence ID" value="SQC85423.1"/>
    <property type="molecule type" value="Genomic_DNA"/>
</dbReference>
<dbReference type="InterPro" id="IPR010982">
    <property type="entry name" value="Lambda_DNA-bd_dom_sf"/>
</dbReference>
<dbReference type="Proteomes" id="UP000250234">
    <property type="component" value="Unassembled WGS sequence"/>
</dbReference>
<dbReference type="Pfam" id="PF13443">
    <property type="entry name" value="HTH_26"/>
    <property type="match status" value="1"/>
</dbReference>
<proteinExistence type="predicted"/>
<evidence type="ECO:0000259" key="1">
    <source>
        <dbReference type="PROSITE" id="PS50943"/>
    </source>
</evidence>
<dbReference type="SUPFAM" id="SSF47413">
    <property type="entry name" value="lambda repressor-like DNA-binding domains"/>
    <property type="match status" value="1"/>
</dbReference>
<dbReference type="GO" id="GO:0003677">
    <property type="term" value="F:DNA binding"/>
    <property type="evidence" value="ECO:0007669"/>
    <property type="project" value="InterPro"/>
</dbReference>
<gene>
    <name evidence="2" type="ORF">NCTC8081_03216</name>
</gene>
<reference evidence="2 3" key="1">
    <citation type="submission" date="2018-06" db="EMBL/GenBank/DDBJ databases">
        <authorList>
            <consortium name="Pathogen Informatics"/>
            <person name="Doyle S."/>
        </authorList>
    </citation>
    <scope>NUCLEOTIDE SEQUENCE [LARGE SCALE GENOMIC DNA]</scope>
    <source>
        <strain evidence="2 3">NCTC8081</strain>
    </source>
</reference>
<name>A0A2X3IME9_CLOPF</name>
<dbReference type="Gene3D" id="1.10.260.40">
    <property type="entry name" value="lambda repressor-like DNA-binding domains"/>
    <property type="match status" value="1"/>
</dbReference>
<protein>
    <submittedName>
        <fullName evidence="2">Transcriptional regulator</fullName>
    </submittedName>
</protein>
<dbReference type="PROSITE" id="PS50943">
    <property type="entry name" value="HTH_CROC1"/>
    <property type="match status" value="1"/>
</dbReference>
<dbReference type="SMART" id="SM00530">
    <property type="entry name" value="HTH_XRE"/>
    <property type="match status" value="1"/>
</dbReference>
<dbReference type="InterPro" id="IPR001387">
    <property type="entry name" value="Cro/C1-type_HTH"/>
</dbReference>
<dbReference type="AlphaFoldDB" id="A0A2X3IME9"/>
<organism evidence="2 3">
    <name type="scientific">Clostridium perfringens</name>
    <dbReference type="NCBI Taxonomy" id="1502"/>
    <lineage>
        <taxon>Bacteria</taxon>
        <taxon>Bacillati</taxon>
        <taxon>Bacillota</taxon>
        <taxon>Clostridia</taxon>
        <taxon>Eubacteriales</taxon>
        <taxon>Clostridiaceae</taxon>
        <taxon>Clostridium</taxon>
    </lineage>
</organism>
<evidence type="ECO:0000313" key="2">
    <source>
        <dbReference type="EMBL" id="SQC85423.1"/>
    </source>
</evidence>
<sequence length="70" mass="8171">MIRCRLRILLAQNGLTQREFAKLSGLSLYAIGKYYRNNFKAIHKDDLIILCQTLKCSPGDLFVYENFDKK</sequence>
<dbReference type="CDD" id="cd00093">
    <property type="entry name" value="HTH_XRE"/>
    <property type="match status" value="1"/>
</dbReference>
<accession>A0A2X3IME9</accession>